<dbReference type="PANTHER" id="PTHR32322:SF18">
    <property type="entry name" value="S-ADENOSYLMETHIONINE_S-ADENOSYLHOMOCYSTEINE TRANSPORTER"/>
    <property type="match status" value="1"/>
</dbReference>
<feature type="transmembrane region" description="Helical" evidence="7">
    <location>
        <begin position="49"/>
        <end position="71"/>
    </location>
</feature>
<name>A0ABS8DHH8_9FIRM</name>
<feature type="transmembrane region" description="Helical" evidence="7">
    <location>
        <begin position="229"/>
        <end position="251"/>
    </location>
</feature>
<keyword evidence="4 7" id="KW-0812">Transmembrane</keyword>
<dbReference type="InterPro" id="IPR037185">
    <property type="entry name" value="EmrE-like"/>
</dbReference>
<keyword evidence="10" id="KW-1185">Reference proteome</keyword>
<dbReference type="Proteomes" id="UP001299546">
    <property type="component" value="Unassembled WGS sequence"/>
</dbReference>
<feature type="transmembrane region" description="Helical" evidence="7">
    <location>
        <begin position="146"/>
        <end position="165"/>
    </location>
</feature>
<sequence length="320" mass="34101">MRGLKIKEETMKKTGTVCVLAMICCLLWGSAFPSIKVGYELFQIGSGDTASQILFAGCRFALAGVLVIAIGSLLQGEFLRPSKAALPKIAKVCLMQTVIQYFFFYVGLAHTTGVKGSIVEASNVFLAILISSLIFRQEKLEGKKMLGCLVGFAGVVLINLSGGNMELGFNLMGDGFIFISAIAYALSSVFIKKYSQTENPVMLSGYQFLAGGLIMIAGGAAAGGRFGQFSLPCAGILLYMALISAVAYTLWGIMLKYNPVSRVSIFGFMNPVFGVLLSAVILREGSSFGLKGVMALLLVCAGIFIVNAERGASKPERSHR</sequence>
<feature type="transmembrane region" description="Helical" evidence="7">
    <location>
        <begin position="171"/>
        <end position="191"/>
    </location>
</feature>
<dbReference type="PANTHER" id="PTHR32322">
    <property type="entry name" value="INNER MEMBRANE TRANSPORTER"/>
    <property type="match status" value="1"/>
</dbReference>
<dbReference type="SUPFAM" id="SSF103481">
    <property type="entry name" value="Multidrug resistance efflux transporter EmrE"/>
    <property type="match status" value="2"/>
</dbReference>
<dbReference type="InterPro" id="IPR050638">
    <property type="entry name" value="AA-Vitamin_Transporters"/>
</dbReference>
<evidence type="ECO:0000256" key="6">
    <source>
        <dbReference type="ARBA" id="ARBA00023136"/>
    </source>
</evidence>
<reference evidence="9 10" key="1">
    <citation type="submission" date="2021-10" db="EMBL/GenBank/DDBJ databases">
        <title>Collection of gut derived symbiotic bacterial strains cultured from healthy donors.</title>
        <authorList>
            <person name="Lin H."/>
            <person name="Littmann E."/>
            <person name="Kohout C."/>
            <person name="Pamer E.G."/>
        </authorList>
    </citation>
    <scope>NUCLEOTIDE SEQUENCE [LARGE SCALE GENOMIC DNA]</scope>
    <source>
        <strain evidence="9 10">DFI.1.165</strain>
    </source>
</reference>
<dbReference type="RefSeq" id="WP_066737280.1">
    <property type="nucleotide sequence ID" value="NZ_JAJCIQ010000006.1"/>
</dbReference>
<keyword evidence="6 7" id="KW-0472">Membrane</keyword>
<proteinExistence type="inferred from homology"/>
<protein>
    <submittedName>
        <fullName evidence="9">DMT family transporter</fullName>
    </submittedName>
</protein>
<evidence type="ECO:0000256" key="4">
    <source>
        <dbReference type="ARBA" id="ARBA00022692"/>
    </source>
</evidence>
<keyword evidence="3" id="KW-1003">Cell membrane</keyword>
<evidence type="ECO:0000256" key="1">
    <source>
        <dbReference type="ARBA" id="ARBA00004651"/>
    </source>
</evidence>
<accession>A0ABS8DHH8</accession>
<comment type="similarity">
    <text evidence="2">Belongs to the EamA transporter family.</text>
</comment>
<evidence type="ECO:0000256" key="7">
    <source>
        <dbReference type="SAM" id="Phobius"/>
    </source>
</evidence>
<evidence type="ECO:0000313" key="9">
    <source>
        <dbReference type="EMBL" id="MCB7387619.1"/>
    </source>
</evidence>
<feature type="transmembrane region" description="Helical" evidence="7">
    <location>
        <begin position="203"/>
        <end position="223"/>
    </location>
</feature>
<evidence type="ECO:0000256" key="2">
    <source>
        <dbReference type="ARBA" id="ARBA00007362"/>
    </source>
</evidence>
<organism evidence="9 10">
    <name type="scientific">Bariatricus massiliensis</name>
    <dbReference type="NCBI Taxonomy" id="1745713"/>
    <lineage>
        <taxon>Bacteria</taxon>
        <taxon>Bacillati</taxon>
        <taxon>Bacillota</taxon>
        <taxon>Clostridia</taxon>
        <taxon>Lachnospirales</taxon>
        <taxon>Lachnospiraceae</taxon>
        <taxon>Bariatricus</taxon>
    </lineage>
</organism>
<comment type="caution">
    <text evidence="9">The sequence shown here is derived from an EMBL/GenBank/DDBJ whole genome shotgun (WGS) entry which is preliminary data.</text>
</comment>
<dbReference type="Pfam" id="PF00892">
    <property type="entry name" value="EamA"/>
    <property type="match status" value="2"/>
</dbReference>
<feature type="domain" description="EamA" evidence="8">
    <location>
        <begin position="172"/>
        <end position="307"/>
    </location>
</feature>
<feature type="transmembrane region" description="Helical" evidence="7">
    <location>
        <begin position="263"/>
        <end position="282"/>
    </location>
</feature>
<feature type="transmembrane region" description="Helical" evidence="7">
    <location>
        <begin position="288"/>
        <end position="308"/>
    </location>
</feature>
<feature type="domain" description="EamA" evidence="8">
    <location>
        <begin position="18"/>
        <end position="159"/>
    </location>
</feature>
<keyword evidence="5 7" id="KW-1133">Transmembrane helix</keyword>
<gene>
    <name evidence="9" type="ORF">LIZ65_10015</name>
</gene>
<evidence type="ECO:0000259" key="8">
    <source>
        <dbReference type="Pfam" id="PF00892"/>
    </source>
</evidence>
<evidence type="ECO:0000256" key="3">
    <source>
        <dbReference type="ARBA" id="ARBA00022475"/>
    </source>
</evidence>
<dbReference type="InterPro" id="IPR000620">
    <property type="entry name" value="EamA_dom"/>
</dbReference>
<evidence type="ECO:0000313" key="10">
    <source>
        <dbReference type="Proteomes" id="UP001299546"/>
    </source>
</evidence>
<comment type="subcellular location">
    <subcellularLocation>
        <location evidence="1">Cell membrane</location>
        <topology evidence="1">Multi-pass membrane protein</topology>
    </subcellularLocation>
</comment>
<feature type="transmembrane region" description="Helical" evidence="7">
    <location>
        <begin position="92"/>
        <end position="110"/>
    </location>
</feature>
<dbReference type="EMBL" id="JAJCIS010000005">
    <property type="protein sequence ID" value="MCB7387619.1"/>
    <property type="molecule type" value="Genomic_DNA"/>
</dbReference>
<feature type="transmembrane region" description="Helical" evidence="7">
    <location>
        <begin position="116"/>
        <end position="134"/>
    </location>
</feature>
<evidence type="ECO:0000256" key="5">
    <source>
        <dbReference type="ARBA" id="ARBA00022989"/>
    </source>
</evidence>